<organism evidence="1 2">
    <name type="scientific">Parastrongyloides trichosuri</name>
    <name type="common">Possum-specific nematode worm</name>
    <dbReference type="NCBI Taxonomy" id="131310"/>
    <lineage>
        <taxon>Eukaryota</taxon>
        <taxon>Metazoa</taxon>
        <taxon>Ecdysozoa</taxon>
        <taxon>Nematoda</taxon>
        <taxon>Chromadorea</taxon>
        <taxon>Rhabditida</taxon>
        <taxon>Tylenchina</taxon>
        <taxon>Panagrolaimomorpha</taxon>
        <taxon>Strongyloidoidea</taxon>
        <taxon>Strongyloididae</taxon>
        <taxon>Parastrongyloides</taxon>
    </lineage>
</organism>
<evidence type="ECO:0000313" key="1">
    <source>
        <dbReference type="Proteomes" id="UP000038045"/>
    </source>
</evidence>
<keyword evidence="1" id="KW-1185">Reference proteome</keyword>
<dbReference type="Proteomes" id="UP000038045">
    <property type="component" value="Unplaced"/>
</dbReference>
<dbReference type="WBParaSite" id="PTRK_0001297600.1">
    <property type="protein sequence ID" value="PTRK_0001297600.1"/>
    <property type="gene ID" value="PTRK_0001297600"/>
</dbReference>
<sequence>MSLFRKVKDLRRRATSYVLGIPRRKKNANGTTLLPYIDETLFNSTEIYYPTLISNEIYNTTTSKYDISSINETTLSDLTTQFPSSTTPVISNMTTQFILSTTPVIINITTEIPPTTMVEESNVYNETSFLYSPTMNLTKEEKKFLQNPFTSINTSDGYFNMTEDSIKDVSCYYEGTSIIENGVKRKMTDHEMNLMAEFITASVKFNSEWKFEEGNGWVKVDETVTSNKEDWPDVPCFCTYCNTN</sequence>
<reference evidence="2" key="1">
    <citation type="submission" date="2017-02" db="UniProtKB">
        <authorList>
            <consortium name="WormBaseParasite"/>
        </authorList>
    </citation>
    <scope>IDENTIFICATION</scope>
</reference>
<name>A0A0N4ZWE5_PARTI</name>
<dbReference type="AlphaFoldDB" id="A0A0N4ZWE5"/>
<proteinExistence type="predicted"/>
<evidence type="ECO:0000313" key="2">
    <source>
        <dbReference type="WBParaSite" id="PTRK_0001297600.1"/>
    </source>
</evidence>
<accession>A0A0N4ZWE5</accession>
<protein>
    <submittedName>
        <fullName evidence="2">C-type lectin domain-containing protein</fullName>
    </submittedName>
</protein>